<keyword evidence="4 10" id="KW-0812">Transmembrane</keyword>
<keyword evidence="8 10" id="KW-0472">Membrane</keyword>
<keyword evidence="15" id="KW-1185">Reference proteome</keyword>
<feature type="transmembrane region" description="Helical" evidence="10">
    <location>
        <begin position="211"/>
        <end position="234"/>
    </location>
</feature>
<comment type="function">
    <text evidence="10 11">The central subunit of the protein translocation channel SecYEG. Consists of two halves formed by TMs 1-5 and 6-10. These two domains form a lateral gate at the front which open onto the bilayer between TMs 2 and 7, and are clamped together by SecE at the back. The channel is closed by both a pore ring composed of hydrophobic SecY resides and a short helix (helix 2A) on the extracellular side of the membrane which forms a plug. The plug probably moves laterally to allow the channel to open. The ring and the pore may move independently.</text>
</comment>
<dbReference type="RefSeq" id="WP_073297507.1">
    <property type="nucleotide sequence ID" value="NZ_FQUF01000014.1"/>
</dbReference>
<dbReference type="PIRSF" id="PIRSF004557">
    <property type="entry name" value="SecY"/>
    <property type="match status" value="1"/>
</dbReference>
<comment type="similarity">
    <text evidence="2 10 13">Belongs to the SecY/SEC61-alpha family.</text>
</comment>
<evidence type="ECO:0000256" key="8">
    <source>
        <dbReference type="ARBA" id="ARBA00023136"/>
    </source>
</evidence>
<dbReference type="GO" id="GO:0065002">
    <property type="term" value="P:intracellular protein transmembrane transport"/>
    <property type="evidence" value="ECO:0007669"/>
    <property type="project" value="UniProtKB-UniRule"/>
</dbReference>
<dbReference type="GO" id="GO:0006605">
    <property type="term" value="P:protein targeting"/>
    <property type="evidence" value="ECO:0007669"/>
    <property type="project" value="UniProtKB-UniRule"/>
</dbReference>
<dbReference type="OrthoDB" id="9809248at2"/>
<feature type="transmembrane region" description="Helical" evidence="10">
    <location>
        <begin position="390"/>
        <end position="410"/>
    </location>
</feature>
<dbReference type="Pfam" id="PF00344">
    <property type="entry name" value="SecY"/>
    <property type="match status" value="1"/>
</dbReference>
<keyword evidence="10" id="KW-1003">Cell membrane</keyword>
<organism evidence="14 15">
    <name type="scientific">Atopostipes suicloacalis DSM 15692</name>
    <dbReference type="NCBI Taxonomy" id="1121025"/>
    <lineage>
        <taxon>Bacteria</taxon>
        <taxon>Bacillati</taxon>
        <taxon>Bacillota</taxon>
        <taxon>Bacilli</taxon>
        <taxon>Lactobacillales</taxon>
        <taxon>Carnobacteriaceae</taxon>
        <taxon>Atopostipes</taxon>
    </lineage>
</organism>
<dbReference type="HAMAP" id="MF_01465">
    <property type="entry name" value="SecY"/>
    <property type="match status" value="1"/>
</dbReference>
<dbReference type="PRINTS" id="PR00303">
    <property type="entry name" value="SECYTRNLCASE"/>
</dbReference>
<keyword evidence="7 10" id="KW-0811">Translocation</keyword>
<comment type="subcellular location">
    <subcellularLocation>
        <location evidence="10">Cell membrane</location>
        <topology evidence="10">Multi-pass membrane protein</topology>
    </subcellularLocation>
    <subcellularLocation>
        <location evidence="1 12">Membrane</location>
        <topology evidence="1 12">Multi-pass membrane protein</topology>
    </subcellularLocation>
</comment>
<feature type="transmembrane region" description="Helical" evidence="10">
    <location>
        <begin position="266"/>
        <end position="289"/>
    </location>
</feature>
<dbReference type="STRING" id="1121025.SAMN02745249_01084"/>
<feature type="transmembrane region" description="Helical" evidence="10">
    <location>
        <begin position="174"/>
        <end position="191"/>
    </location>
</feature>
<dbReference type="PANTHER" id="PTHR10906">
    <property type="entry name" value="SECY/SEC61-ALPHA FAMILY MEMBER"/>
    <property type="match status" value="1"/>
</dbReference>
<feature type="transmembrane region" description="Helical" evidence="10">
    <location>
        <begin position="18"/>
        <end position="36"/>
    </location>
</feature>
<dbReference type="SUPFAM" id="SSF103491">
    <property type="entry name" value="Preprotein translocase SecY subunit"/>
    <property type="match status" value="1"/>
</dbReference>
<keyword evidence="5 10" id="KW-0653">Protein transport</keyword>
<feature type="transmembrane region" description="Helical" evidence="10">
    <location>
        <begin position="115"/>
        <end position="136"/>
    </location>
</feature>
<evidence type="ECO:0000256" key="1">
    <source>
        <dbReference type="ARBA" id="ARBA00004141"/>
    </source>
</evidence>
<feature type="transmembrane region" description="Helical" evidence="10">
    <location>
        <begin position="358"/>
        <end position="384"/>
    </location>
</feature>
<evidence type="ECO:0000256" key="3">
    <source>
        <dbReference type="ARBA" id="ARBA00022448"/>
    </source>
</evidence>
<gene>
    <name evidence="10" type="primary">secY</name>
    <name evidence="14" type="ORF">SAMN02745249_01084</name>
</gene>
<dbReference type="PROSITE" id="PS00756">
    <property type="entry name" value="SECY_2"/>
    <property type="match status" value="1"/>
</dbReference>
<evidence type="ECO:0000256" key="5">
    <source>
        <dbReference type="ARBA" id="ARBA00022927"/>
    </source>
</evidence>
<dbReference type="InterPro" id="IPR002208">
    <property type="entry name" value="SecY/SEC61-alpha"/>
</dbReference>
<proteinExistence type="inferred from homology"/>
<feature type="transmembrane region" description="Helical" evidence="10">
    <location>
        <begin position="67"/>
        <end position="87"/>
    </location>
</feature>
<dbReference type="InterPro" id="IPR023201">
    <property type="entry name" value="SecY_dom_sf"/>
</dbReference>
<protein>
    <recommendedName>
        <fullName evidence="9 10">Protein translocase subunit SecY</fullName>
    </recommendedName>
</protein>
<name>A0A1M4W4J8_9LACT</name>
<evidence type="ECO:0000313" key="14">
    <source>
        <dbReference type="EMBL" id="SHE76075.1"/>
    </source>
</evidence>
<sequence length="439" mass="48677">MIELLKGAFTEKNIRKRLFFTLGIILVFRFGTYITVPGVDATAIQELNDSGLFNLLDTFGGGALQNYSIFALGISPYITSSIVIELLQMDIIPKFKEWSEQGEVGRRKLNQATRYLAIFVAFFQALGISLGFNTLASLDLIINPGLGTYLKIAIIMTAGTMFVMWLGEMITVHGIGNGTSLIIFSGIVSRIPSDLYEIYNTQIRNAGDEILQSSLLVLGIFIGSIILILFVIYMENARRNIPIRYSKRAVSSEEAVLPLKVNSAGVIPVIFASSFMMVPQIVLGLFATGNQSNKWFQMISSIFNMQEPVGAILYVTLIVLFTYFYAFIQVNPEKATENLQRQNAYIPSVRPGRETENYISYVLVRLSTIGAIYLAIIAILPIMVSAFWNIPNLALGGTSLLIVVGVGLDFTSQIEGLLSKTSYTGFITEYKPEYLQETR</sequence>
<keyword evidence="3 10" id="KW-0813">Transport</keyword>
<keyword evidence="6 10" id="KW-1133">Transmembrane helix</keyword>
<evidence type="ECO:0000256" key="4">
    <source>
        <dbReference type="ARBA" id="ARBA00022692"/>
    </source>
</evidence>
<dbReference type="Gene3D" id="1.10.3370.10">
    <property type="entry name" value="SecY subunit domain"/>
    <property type="match status" value="1"/>
</dbReference>
<comment type="subunit">
    <text evidence="10">Component of the Sec protein translocase complex. Heterotrimer consisting of SecY, SecE and SecG subunits. The heterotrimers can form oligomers, although 1 heterotrimer is thought to be able to translocate proteins. Interacts with the ribosome. Interacts with SecDF, and other proteins may be involved. Interacts with SecA.</text>
</comment>
<dbReference type="NCBIfam" id="TIGR00967">
    <property type="entry name" value="3a0501s007"/>
    <property type="match status" value="1"/>
</dbReference>
<evidence type="ECO:0000256" key="13">
    <source>
        <dbReference type="RuleBase" id="RU004349"/>
    </source>
</evidence>
<evidence type="ECO:0000256" key="9">
    <source>
        <dbReference type="ARBA" id="ARBA00039733"/>
    </source>
</evidence>
<feature type="transmembrane region" description="Helical" evidence="10">
    <location>
        <begin position="309"/>
        <end position="328"/>
    </location>
</feature>
<feature type="transmembrane region" description="Helical" evidence="10">
    <location>
        <begin position="148"/>
        <end position="167"/>
    </location>
</feature>
<dbReference type="FunFam" id="1.10.3370.10:FF:000001">
    <property type="entry name" value="Preprotein translocase subunit SecY"/>
    <property type="match status" value="1"/>
</dbReference>
<dbReference type="EMBL" id="FQUF01000014">
    <property type="protein sequence ID" value="SHE76075.1"/>
    <property type="molecule type" value="Genomic_DNA"/>
</dbReference>
<evidence type="ECO:0000256" key="11">
    <source>
        <dbReference type="RuleBase" id="RU000537"/>
    </source>
</evidence>
<evidence type="ECO:0000256" key="6">
    <source>
        <dbReference type="ARBA" id="ARBA00022989"/>
    </source>
</evidence>
<evidence type="ECO:0000256" key="12">
    <source>
        <dbReference type="RuleBase" id="RU003484"/>
    </source>
</evidence>
<dbReference type="Proteomes" id="UP000184128">
    <property type="component" value="Unassembled WGS sequence"/>
</dbReference>
<dbReference type="GO" id="GO:0043952">
    <property type="term" value="P:protein transport by the Sec complex"/>
    <property type="evidence" value="ECO:0007669"/>
    <property type="project" value="UniProtKB-UniRule"/>
</dbReference>
<reference evidence="14 15" key="1">
    <citation type="submission" date="2016-11" db="EMBL/GenBank/DDBJ databases">
        <authorList>
            <person name="Jaros S."/>
            <person name="Januszkiewicz K."/>
            <person name="Wedrychowicz H."/>
        </authorList>
    </citation>
    <scope>NUCLEOTIDE SEQUENCE [LARGE SCALE GENOMIC DNA]</scope>
    <source>
        <strain evidence="14 15">DSM 15692</strain>
    </source>
</reference>
<evidence type="ECO:0000256" key="10">
    <source>
        <dbReference type="HAMAP-Rule" id="MF_01465"/>
    </source>
</evidence>
<dbReference type="InterPro" id="IPR026593">
    <property type="entry name" value="SecY"/>
</dbReference>
<dbReference type="AlphaFoldDB" id="A0A1M4W4J8"/>
<dbReference type="InterPro" id="IPR030659">
    <property type="entry name" value="SecY_CS"/>
</dbReference>
<evidence type="ECO:0000313" key="15">
    <source>
        <dbReference type="Proteomes" id="UP000184128"/>
    </source>
</evidence>
<evidence type="ECO:0000256" key="2">
    <source>
        <dbReference type="ARBA" id="ARBA00005751"/>
    </source>
</evidence>
<dbReference type="GO" id="GO:0005886">
    <property type="term" value="C:plasma membrane"/>
    <property type="evidence" value="ECO:0007669"/>
    <property type="project" value="UniProtKB-SubCell"/>
</dbReference>
<accession>A0A1M4W4J8</accession>
<dbReference type="PROSITE" id="PS00755">
    <property type="entry name" value="SECY_1"/>
    <property type="match status" value="1"/>
</dbReference>
<evidence type="ECO:0000256" key="7">
    <source>
        <dbReference type="ARBA" id="ARBA00023010"/>
    </source>
</evidence>